<evidence type="ECO:0000259" key="7">
    <source>
        <dbReference type="Pfam" id="PF01628"/>
    </source>
</evidence>
<comment type="similarity">
    <text evidence="5">Belongs to the HrcA family.</text>
</comment>
<evidence type="ECO:0000256" key="3">
    <source>
        <dbReference type="ARBA" id="ARBA00023016"/>
    </source>
</evidence>
<keyword evidence="1 5" id="KW-0678">Repressor</keyword>
<evidence type="ECO:0000256" key="1">
    <source>
        <dbReference type="ARBA" id="ARBA00022491"/>
    </source>
</evidence>
<dbReference type="PANTHER" id="PTHR34824">
    <property type="entry name" value="HEAT-INDUCIBLE TRANSCRIPTION REPRESSOR HRCA"/>
    <property type="match status" value="1"/>
</dbReference>
<dbReference type="NCBIfam" id="TIGR00331">
    <property type="entry name" value="hrcA"/>
    <property type="match status" value="1"/>
</dbReference>
<dbReference type="InterPro" id="IPR036390">
    <property type="entry name" value="WH_DNA-bd_sf"/>
</dbReference>
<sequence>MVARKKELSNNERAQYFLKVLVERYIRDGEPVGSRTLAKDSGLDLSPATIRNVMSDLEDMGLVESPHTSAGRVPTISGYRMFVDSLVTLKPPGKGEMAALQRQFAGEGDPKALAESASQLLSGFTHMAGVVMVPGRSHIMFRQIEFLPLSGNRVLTILVTKDGEVHNRIIEPKKHYTASELEQAANLLNQYYAGASLEEMHKRLVKEMEEARDSMNQIMARALEMAETVIDSSDEQDDFIMAGQTNLMDFDELAQMDRLRKLFDSFTEKQRLLHLLDGSLQAQGMQVFIGEESGYQPLDHCSLITSPYEVDDQLAGVLGVIGPTRMAYDRVIPIVDVTAKLLGAALKQQ</sequence>
<accession>A0A1T2KTR1</accession>
<dbReference type="Proteomes" id="UP000190896">
    <property type="component" value="Unassembled WGS sequence"/>
</dbReference>
<dbReference type="Pfam" id="PF01628">
    <property type="entry name" value="HrcA"/>
    <property type="match status" value="1"/>
</dbReference>
<dbReference type="Pfam" id="PF03444">
    <property type="entry name" value="WHD_HrcA"/>
    <property type="match status" value="1"/>
</dbReference>
<proteinExistence type="inferred from homology"/>
<keyword evidence="4 5" id="KW-0804">Transcription</keyword>
<dbReference type="InterPro" id="IPR005104">
    <property type="entry name" value="WHTH_HrcA_DNA-bd"/>
</dbReference>
<keyword evidence="2 5" id="KW-0805">Transcription regulation</keyword>
<dbReference type="InterPro" id="IPR029016">
    <property type="entry name" value="GAF-like_dom_sf"/>
</dbReference>
<evidence type="ECO:0000313" key="10">
    <source>
        <dbReference type="Proteomes" id="UP000190896"/>
    </source>
</evidence>
<reference evidence="9 10" key="1">
    <citation type="submission" date="2016-11" db="EMBL/GenBank/DDBJ databases">
        <title>Mixed transmission modes and dynamic genome evolution in an obligate animal-bacterial symbiosis.</title>
        <authorList>
            <person name="Russell S.L."/>
            <person name="Corbett-Detig R.B."/>
            <person name="Cavanaugh C.M."/>
        </authorList>
    </citation>
    <scope>NUCLEOTIDE SEQUENCE [LARGE SCALE GENOMIC DNA]</scope>
    <source>
        <strain evidence="9">Se-Cadez</strain>
    </source>
</reference>
<evidence type="ECO:0000256" key="4">
    <source>
        <dbReference type="ARBA" id="ARBA00023163"/>
    </source>
</evidence>
<dbReference type="Gene3D" id="3.30.450.40">
    <property type="match status" value="1"/>
</dbReference>
<dbReference type="AlphaFoldDB" id="A0A1T2KTR1"/>
<dbReference type="PIRSF" id="PIRSF005485">
    <property type="entry name" value="HrcA"/>
    <property type="match status" value="1"/>
</dbReference>
<keyword evidence="6" id="KW-0175">Coiled coil</keyword>
<evidence type="ECO:0000256" key="6">
    <source>
        <dbReference type="SAM" id="Coils"/>
    </source>
</evidence>
<evidence type="ECO:0000256" key="2">
    <source>
        <dbReference type="ARBA" id="ARBA00023015"/>
    </source>
</evidence>
<dbReference type="InterPro" id="IPR023120">
    <property type="entry name" value="WHTH_transcript_rep_HrcA_IDD"/>
</dbReference>
<dbReference type="InterPro" id="IPR036388">
    <property type="entry name" value="WH-like_DNA-bd_sf"/>
</dbReference>
<comment type="caution">
    <text evidence="9">The sequence shown here is derived from an EMBL/GenBank/DDBJ whole genome shotgun (WGS) entry which is preliminary data.</text>
</comment>
<feature type="domain" description="Heat-inducible transcription repressor HrcA C-terminal" evidence="7">
    <location>
        <begin position="113"/>
        <end position="332"/>
    </location>
</feature>
<dbReference type="InterPro" id="IPR021153">
    <property type="entry name" value="HrcA_C"/>
</dbReference>
<gene>
    <name evidence="5" type="primary">hrcA</name>
    <name evidence="9" type="ORF">BOW51_08150</name>
</gene>
<feature type="coiled-coil region" evidence="6">
    <location>
        <begin position="194"/>
        <end position="225"/>
    </location>
</feature>
<evidence type="ECO:0000313" key="9">
    <source>
        <dbReference type="EMBL" id="OOZ36239.1"/>
    </source>
</evidence>
<dbReference type="Gene3D" id="3.30.390.60">
    <property type="entry name" value="Heat-inducible transcription repressor hrca homolog, domain 3"/>
    <property type="match status" value="1"/>
</dbReference>
<evidence type="ECO:0000259" key="8">
    <source>
        <dbReference type="Pfam" id="PF03444"/>
    </source>
</evidence>
<evidence type="ECO:0000256" key="5">
    <source>
        <dbReference type="HAMAP-Rule" id="MF_00081"/>
    </source>
</evidence>
<dbReference type="GO" id="GO:0045892">
    <property type="term" value="P:negative regulation of DNA-templated transcription"/>
    <property type="evidence" value="ECO:0007669"/>
    <property type="project" value="UniProtKB-UniRule"/>
</dbReference>
<dbReference type="HAMAP" id="MF_00081">
    <property type="entry name" value="HrcA"/>
    <property type="match status" value="1"/>
</dbReference>
<protein>
    <recommendedName>
        <fullName evidence="5">Heat-inducible transcription repressor HrcA</fullName>
    </recommendedName>
</protein>
<dbReference type="PANTHER" id="PTHR34824:SF1">
    <property type="entry name" value="HEAT-INDUCIBLE TRANSCRIPTION REPRESSOR HRCA"/>
    <property type="match status" value="1"/>
</dbReference>
<dbReference type="GO" id="GO:0003677">
    <property type="term" value="F:DNA binding"/>
    <property type="evidence" value="ECO:0007669"/>
    <property type="project" value="InterPro"/>
</dbReference>
<dbReference type="OrthoDB" id="9783139at2"/>
<organism evidence="9 10">
    <name type="scientific">Solemya velesiana gill symbiont</name>
    <dbReference type="NCBI Taxonomy" id="1918948"/>
    <lineage>
        <taxon>Bacteria</taxon>
        <taxon>Pseudomonadati</taxon>
        <taxon>Pseudomonadota</taxon>
        <taxon>Gammaproteobacteria</taxon>
        <taxon>sulfur-oxidizing symbionts</taxon>
    </lineage>
</organism>
<dbReference type="InterPro" id="IPR002571">
    <property type="entry name" value="HrcA"/>
</dbReference>
<name>A0A1T2KTR1_9GAMM</name>
<dbReference type="SUPFAM" id="SSF55781">
    <property type="entry name" value="GAF domain-like"/>
    <property type="match status" value="1"/>
</dbReference>
<dbReference type="Gene3D" id="1.10.10.10">
    <property type="entry name" value="Winged helix-like DNA-binding domain superfamily/Winged helix DNA-binding domain"/>
    <property type="match status" value="1"/>
</dbReference>
<dbReference type="SUPFAM" id="SSF46785">
    <property type="entry name" value="Winged helix' DNA-binding domain"/>
    <property type="match status" value="1"/>
</dbReference>
<feature type="domain" description="Winged helix-turn-helix transcription repressor HrcA DNA-binding" evidence="8">
    <location>
        <begin position="17"/>
        <end position="81"/>
    </location>
</feature>
<keyword evidence="10" id="KW-1185">Reference proteome</keyword>
<dbReference type="EMBL" id="MPRJ01000048">
    <property type="protein sequence ID" value="OOZ36239.1"/>
    <property type="molecule type" value="Genomic_DNA"/>
</dbReference>
<comment type="function">
    <text evidence="5">Negative regulator of class I heat shock genes (grpE-dnaK-dnaJ and groELS operons). Prevents heat-shock induction of these operons.</text>
</comment>
<keyword evidence="3 5" id="KW-0346">Stress response</keyword>